<evidence type="ECO:0000256" key="4">
    <source>
        <dbReference type="ARBA" id="ARBA00023172"/>
    </source>
</evidence>
<dbReference type="InterPro" id="IPR047952">
    <property type="entry name" value="Transpos_IS4"/>
</dbReference>
<dbReference type="Pfam" id="PF01609">
    <property type="entry name" value="DDE_Tnp_1"/>
    <property type="match status" value="1"/>
</dbReference>
<comment type="similarity">
    <text evidence="1">Belongs to the transposase 11 family.</text>
</comment>
<dbReference type="NCBIfam" id="NF033592">
    <property type="entry name" value="transpos_IS4_1"/>
    <property type="match status" value="1"/>
</dbReference>
<dbReference type="AlphaFoldDB" id="A0A4V6S0Q3"/>
<dbReference type="RefSeq" id="WP_003320545.1">
    <property type="nucleotide sequence ID" value="NZ_JALP01000189.1"/>
</dbReference>
<dbReference type="EMBL" id="JALP01000189">
    <property type="protein sequence ID" value="THG89952.1"/>
    <property type="molecule type" value="Genomic_DNA"/>
</dbReference>
<dbReference type="PANTHER" id="PTHR33258">
    <property type="entry name" value="TRANSPOSASE INSL FOR INSERTION SEQUENCE ELEMENT IS186A-RELATED"/>
    <property type="match status" value="1"/>
</dbReference>
<evidence type="ECO:0000259" key="5">
    <source>
        <dbReference type="Pfam" id="PF01609"/>
    </source>
</evidence>
<keyword evidence="2" id="KW-0815">Transposition</keyword>
<protein>
    <submittedName>
        <fullName evidence="6">Transposase IS5377</fullName>
    </submittedName>
</protein>
<dbReference type="InterPro" id="IPR002559">
    <property type="entry name" value="Transposase_11"/>
</dbReference>
<keyword evidence="3" id="KW-0238">DNA-binding</keyword>
<evidence type="ECO:0000313" key="7">
    <source>
        <dbReference type="Proteomes" id="UP000297014"/>
    </source>
</evidence>
<proteinExistence type="inferred from homology"/>
<comment type="caution">
    <text evidence="6">The sequence shown here is derived from an EMBL/GenBank/DDBJ whole genome shotgun (WGS) entry which is preliminary data.</text>
</comment>
<sequence length="380" mass="43992">MNKNTIFPNLLQKIVSEKELADIQLATGYKDTARKLDVLTLIKYLVCASMNEFKSYRHCADVGDQYGLPQINHSTLSKKASDVPFHLMKKLFDIVVSKCNRMTRRAMNLSKVKDLLIVDSTTITVGKARLPWAVYHGERSGVKLHVSYTPQADMPFQVVESTGLMHDGPVGEQLVDSRFVMVEDRAYFKIKRMDEFVEMKQPFVIRMKENIEITRPHSLKRLEQPHSPVTRDITCLLGTLQSRSKQRHRVVFFTDDKGREIRVVTNLIKVTPEVIADMYKARWKIETFFRWIKQNLNVPVLFGTTENAVFNQLFAALITYVLLKWLYTKASKGRVFKRISFVSFQRKLLENNLPIDWHSEIAYMLKNYRAFQGSGLSNFG</sequence>
<keyword evidence="4" id="KW-0233">DNA recombination</keyword>
<gene>
    <name evidence="6" type="ORF">AJ85_14300</name>
</gene>
<evidence type="ECO:0000256" key="1">
    <source>
        <dbReference type="ARBA" id="ARBA00010075"/>
    </source>
</evidence>
<evidence type="ECO:0000256" key="2">
    <source>
        <dbReference type="ARBA" id="ARBA00022578"/>
    </source>
</evidence>
<dbReference type="PANTHER" id="PTHR33258:SF1">
    <property type="entry name" value="TRANSPOSASE INSL FOR INSERTION SEQUENCE ELEMENT IS186A-RELATED"/>
    <property type="match status" value="1"/>
</dbReference>
<dbReference type="Proteomes" id="UP000297014">
    <property type="component" value="Unassembled WGS sequence"/>
</dbReference>
<dbReference type="GO" id="GO:0006313">
    <property type="term" value="P:DNA transposition"/>
    <property type="evidence" value="ECO:0007669"/>
    <property type="project" value="InterPro"/>
</dbReference>
<dbReference type="GO" id="GO:0003677">
    <property type="term" value="F:DNA binding"/>
    <property type="evidence" value="ECO:0007669"/>
    <property type="project" value="UniProtKB-KW"/>
</dbReference>
<dbReference type="GO" id="GO:0004803">
    <property type="term" value="F:transposase activity"/>
    <property type="evidence" value="ECO:0007669"/>
    <property type="project" value="InterPro"/>
</dbReference>
<evidence type="ECO:0000256" key="3">
    <source>
        <dbReference type="ARBA" id="ARBA00023125"/>
    </source>
</evidence>
<dbReference type="OrthoDB" id="368860at2"/>
<name>A0A4V6S0Q3_ALKAL</name>
<reference evidence="6 7" key="1">
    <citation type="submission" date="2014-01" db="EMBL/GenBank/DDBJ databases">
        <title>Draft genome sequencing of Bacillus alcalophilus CGMCC 1.3604.</title>
        <authorList>
            <person name="Yang J."/>
            <person name="Diao L."/>
            <person name="Yang S."/>
        </authorList>
    </citation>
    <scope>NUCLEOTIDE SEQUENCE [LARGE SCALE GENOMIC DNA]</scope>
    <source>
        <strain evidence="6 7">CGMCC 1.3604</strain>
    </source>
</reference>
<organism evidence="6 7">
    <name type="scientific">Alkalihalobacillus alcalophilus ATCC 27647 = CGMCC 1.3604</name>
    <dbReference type="NCBI Taxonomy" id="1218173"/>
    <lineage>
        <taxon>Bacteria</taxon>
        <taxon>Bacillati</taxon>
        <taxon>Bacillota</taxon>
        <taxon>Bacilli</taxon>
        <taxon>Bacillales</taxon>
        <taxon>Bacillaceae</taxon>
        <taxon>Alkalihalobacillus</taxon>
    </lineage>
</organism>
<dbReference type="SUPFAM" id="SSF53098">
    <property type="entry name" value="Ribonuclease H-like"/>
    <property type="match status" value="1"/>
</dbReference>
<dbReference type="InterPro" id="IPR012337">
    <property type="entry name" value="RNaseH-like_sf"/>
</dbReference>
<accession>A0A4V6S0Q3</accession>
<feature type="domain" description="Transposase IS4-like" evidence="5">
    <location>
        <begin position="113"/>
        <end position="322"/>
    </location>
</feature>
<evidence type="ECO:0000313" key="6">
    <source>
        <dbReference type="EMBL" id="THG89952.1"/>
    </source>
</evidence>